<dbReference type="AlphaFoldDB" id="A0A0M2GG02"/>
<dbReference type="PANTHER" id="PTHR45527">
    <property type="entry name" value="NONRIBOSOMAL PEPTIDE SYNTHETASE"/>
    <property type="match status" value="1"/>
</dbReference>
<dbReference type="Proteomes" id="UP000034786">
    <property type="component" value="Unassembled WGS sequence"/>
</dbReference>
<dbReference type="SUPFAM" id="SSF56801">
    <property type="entry name" value="Acetyl-CoA synthetase-like"/>
    <property type="match status" value="1"/>
</dbReference>
<feature type="non-terminal residue" evidence="2">
    <location>
        <position position="147"/>
    </location>
</feature>
<accession>A0A0M2GG02</accession>
<comment type="caution">
    <text evidence="2">The sequence shown here is derived from an EMBL/GenBank/DDBJ whole genome shotgun (WGS) entry which is preliminary data.</text>
</comment>
<feature type="non-terminal residue" evidence="2">
    <location>
        <position position="1"/>
    </location>
</feature>
<evidence type="ECO:0000313" key="3">
    <source>
        <dbReference type="Proteomes" id="UP000034786"/>
    </source>
</evidence>
<protein>
    <recommendedName>
        <fullName evidence="1">AMP-dependent synthetase/ligase domain-containing protein</fullName>
    </recommendedName>
</protein>
<gene>
    <name evidence="2" type="ORF">UK15_39255</name>
</gene>
<dbReference type="PANTHER" id="PTHR45527:SF1">
    <property type="entry name" value="FATTY ACID SYNTHASE"/>
    <property type="match status" value="1"/>
</dbReference>
<dbReference type="InterPro" id="IPR000873">
    <property type="entry name" value="AMP-dep_synth/lig_dom"/>
</dbReference>
<evidence type="ECO:0000313" key="2">
    <source>
        <dbReference type="EMBL" id="KJK33216.1"/>
    </source>
</evidence>
<dbReference type="GO" id="GO:0043041">
    <property type="term" value="P:amino acid activation for nonribosomal peptide biosynthetic process"/>
    <property type="evidence" value="ECO:0007669"/>
    <property type="project" value="TreeGrafter"/>
</dbReference>
<dbReference type="Gene3D" id="3.40.50.980">
    <property type="match status" value="2"/>
</dbReference>
<feature type="domain" description="AMP-dependent synthetase/ligase" evidence="1">
    <location>
        <begin position="45"/>
        <end position="144"/>
    </location>
</feature>
<proteinExistence type="predicted"/>
<dbReference type="EMBL" id="JYJH01000153">
    <property type="protein sequence ID" value="KJK33216.1"/>
    <property type="molecule type" value="Genomic_DNA"/>
</dbReference>
<dbReference type="GO" id="GO:0031177">
    <property type="term" value="F:phosphopantetheine binding"/>
    <property type="evidence" value="ECO:0007669"/>
    <property type="project" value="TreeGrafter"/>
</dbReference>
<dbReference type="GO" id="GO:0044550">
    <property type="term" value="P:secondary metabolite biosynthetic process"/>
    <property type="evidence" value="ECO:0007669"/>
    <property type="project" value="TreeGrafter"/>
</dbReference>
<organism evidence="2 3">
    <name type="scientific">Streptomyces variegatus</name>
    <dbReference type="NCBI Taxonomy" id="284040"/>
    <lineage>
        <taxon>Bacteria</taxon>
        <taxon>Bacillati</taxon>
        <taxon>Actinomycetota</taxon>
        <taxon>Actinomycetes</taxon>
        <taxon>Kitasatosporales</taxon>
        <taxon>Streptomycetaceae</taxon>
        <taxon>Streptomyces</taxon>
    </lineage>
</organism>
<keyword evidence="3" id="KW-1185">Reference proteome</keyword>
<sequence>VVAEDADQPVGSVGLLGADERERVVGVWGRGPVAAVPEGTASALFERWVAEAPDAAGVLSGDGGTVYSYGELNARANRLARLLVERGVGPERLVALALPRSPELVVAVLAVWKAGAAYLPVDVEYPVERVRFMLEDSRPALVLTDTS</sequence>
<reference evidence="3" key="1">
    <citation type="submission" date="2015-02" db="EMBL/GenBank/DDBJ databases">
        <authorList>
            <person name="Ju K.-S."/>
            <person name="Doroghazi J.R."/>
            <person name="Metcalf W."/>
        </authorList>
    </citation>
    <scope>NUCLEOTIDE SEQUENCE [LARGE SCALE GENOMIC DNA]</scope>
    <source>
        <strain evidence="3">NRRL B-16380</strain>
    </source>
</reference>
<dbReference type="GO" id="GO:0005829">
    <property type="term" value="C:cytosol"/>
    <property type="evidence" value="ECO:0007669"/>
    <property type="project" value="TreeGrafter"/>
</dbReference>
<name>A0A0M2GG02_9ACTN</name>
<evidence type="ECO:0000259" key="1">
    <source>
        <dbReference type="Pfam" id="PF00501"/>
    </source>
</evidence>
<dbReference type="Pfam" id="PF00501">
    <property type="entry name" value="AMP-binding"/>
    <property type="match status" value="1"/>
</dbReference>